<dbReference type="InterPro" id="IPR027417">
    <property type="entry name" value="P-loop_NTPase"/>
</dbReference>
<dbReference type="Pfam" id="PF13492">
    <property type="entry name" value="GAF_3"/>
    <property type="match status" value="1"/>
</dbReference>
<protein>
    <recommendedName>
        <fullName evidence="2">GAF domain-containing protein</fullName>
    </recommendedName>
</protein>
<feature type="transmembrane region" description="Helical" evidence="1">
    <location>
        <begin position="12"/>
        <end position="41"/>
    </location>
</feature>
<feature type="transmembrane region" description="Helical" evidence="1">
    <location>
        <begin position="245"/>
        <end position="265"/>
    </location>
</feature>
<feature type="domain" description="GAF" evidence="2">
    <location>
        <begin position="407"/>
        <end position="545"/>
    </location>
</feature>
<dbReference type="Pfam" id="PF13401">
    <property type="entry name" value="AAA_22"/>
    <property type="match status" value="1"/>
</dbReference>
<dbReference type="SUPFAM" id="SSF52540">
    <property type="entry name" value="P-loop containing nucleoside triphosphate hydrolases"/>
    <property type="match status" value="1"/>
</dbReference>
<feature type="transmembrane region" description="Helical" evidence="1">
    <location>
        <begin position="119"/>
        <end position="138"/>
    </location>
</feature>
<gene>
    <name evidence="3" type="ORF">AVDCRST_MAG26-981</name>
</gene>
<name>A0A6J4HQG1_9CHLR</name>
<keyword evidence="1" id="KW-1133">Transmembrane helix</keyword>
<dbReference type="SMART" id="SM00065">
    <property type="entry name" value="GAF"/>
    <property type="match status" value="1"/>
</dbReference>
<keyword evidence="1" id="KW-0472">Membrane</keyword>
<feature type="transmembrane region" description="Helical" evidence="1">
    <location>
        <begin position="91"/>
        <end position="110"/>
    </location>
</feature>
<dbReference type="SUPFAM" id="SSF55781">
    <property type="entry name" value="GAF domain-like"/>
    <property type="match status" value="1"/>
</dbReference>
<dbReference type="GO" id="GO:0016887">
    <property type="term" value="F:ATP hydrolysis activity"/>
    <property type="evidence" value="ECO:0007669"/>
    <property type="project" value="InterPro"/>
</dbReference>
<dbReference type="Gene3D" id="3.30.450.40">
    <property type="match status" value="1"/>
</dbReference>
<dbReference type="PANTHER" id="PTHR34301:SF8">
    <property type="entry name" value="ATPASE DOMAIN-CONTAINING PROTEIN"/>
    <property type="match status" value="1"/>
</dbReference>
<organism evidence="3">
    <name type="scientific">uncultured Chloroflexia bacterium</name>
    <dbReference type="NCBI Taxonomy" id="1672391"/>
    <lineage>
        <taxon>Bacteria</taxon>
        <taxon>Bacillati</taxon>
        <taxon>Chloroflexota</taxon>
        <taxon>Chloroflexia</taxon>
        <taxon>environmental samples</taxon>
    </lineage>
</organism>
<dbReference type="InterPro" id="IPR003018">
    <property type="entry name" value="GAF"/>
</dbReference>
<feature type="transmembrane region" description="Helical" evidence="1">
    <location>
        <begin position="320"/>
        <end position="345"/>
    </location>
</feature>
<sequence>MRPTYRQAIARLWFGLFLSFFALYAAAAIIWLAAGLAPFLVDTFPSLRETLWQWRRVDESPAWLSRVPLARMLVVNVADVSWASEPPVLVIPQYLFSLLNLILGIFLVWLRPYNRAARLLALGMVGTAAVFNLQAHAAEKVLPALEHVHSPFHLISGIAYVFGLLYFPSGELPRRGSGPRRFTWPLRLAGILFLTFAGFTFNFNDGEPDGLVMLFGVVIPLAGMVAQAMRSRRAATAEERQQSRVLMWVLVLAFGLALLWGLLLLGLEAMSPGLPAGSFAGLREFVFLVFPSLFAVIPGTLFVVMVRYHLWDIDGIINRTLVYALLTGALVLVYIGTVLLFHMLLFGTITANRSMLVIIMSTLLIAALSQPLRRRLQTFVDRRFYREKVDFRQAFTDFAGEVRTIIELQELVRVLVNRTTGLLHVAHAAVFLRGADGRFHLAEASKQDQRHPAGQPLRVPILLLEAATIERLQVGVVAQPKQESFPLLVSLRVPRPGGSDLVGVLALGPRLSGQGYSYDDQQLLMGLADQAGTAIRVAQLIHEKQAEAQRREETERSLLAYRHSPAGRAEAAAQAILAQPDLALAELHRLAQQAGSDAAVASLLDHLPTALGNLPAPLLAGLAEGYHFVCFSVHTPALLPVGVRAVIDNLQLAEAEAIRGRTGALLIYGRCREAFEADSIAQIVELVGSAARLRMAPGDPPDGADGHAPFLAGLQKALVKLEAAADTLRAAERVDTPADKLTYLAGALDRINGTEHFARTELGSADRPIVERIAERWRSIITGAMRELQTTARLTCRLLTRNTWRSEVVVLPLSVRNVGRGAALNLRVGLEPGPEYTVLQTAATIARLGPGEEVQVELRVRPCGEGTPSLKQAERPSAPGADQFRARFVLRYADLRGSEQTEYFADTVFLLEAEEPFQFIPNPYVVGTPLHTGSPLFFGREDLVAFIQENLQAAHRNSLVLVGQQRTGKTSLLKQLRARLGEAYLPVYLDGQAFGLDPGLPNFCLTLATEIAFALEDSGLSVEPLELQQFADSPAATFERRFLARVRDMLGERHLLLLLDEFEELEAAVRRGTLPPSIFGFLRHLLQHAENLSMIFCGTHRLEELDVNHWSMLFNISLYRQVGLLERSEATRLIVEPVAPFGMRYDDLALEKIWGITAGHPYFLQILCHSLVQRHNATRRSYVGVDDVNAALEEMLAWGQAHFTYLWLESTAEERLVLVALSRMLSLTGRAGPVEVVDYLAERGVDLGRPAASEALHRLALREILTASQERDVALGEEYRWQLGVLGLWVEKYQPLSRIVAEVAR</sequence>
<keyword evidence="1" id="KW-0812">Transmembrane</keyword>
<accession>A0A6J4HQG1</accession>
<feature type="transmembrane region" description="Helical" evidence="1">
    <location>
        <begin position="210"/>
        <end position="229"/>
    </location>
</feature>
<dbReference type="EMBL" id="CADCTK010000224">
    <property type="protein sequence ID" value="CAA9231307.1"/>
    <property type="molecule type" value="Genomic_DNA"/>
</dbReference>
<feature type="transmembrane region" description="Helical" evidence="1">
    <location>
        <begin position="188"/>
        <end position="204"/>
    </location>
</feature>
<feature type="transmembrane region" description="Helical" evidence="1">
    <location>
        <begin position="150"/>
        <end position="167"/>
    </location>
</feature>
<evidence type="ECO:0000313" key="3">
    <source>
        <dbReference type="EMBL" id="CAA9231307.1"/>
    </source>
</evidence>
<feature type="transmembrane region" description="Helical" evidence="1">
    <location>
        <begin position="285"/>
        <end position="308"/>
    </location>
</feature>
<reference evidence="3" key="1">
    <citation type="submission" date="2020-02" db="EMBL/GenBank/DDBJ databases">
        <authorList>
            <person name="Meier V. D."/>
        </authorList>
    </citation>
    <scope>NUCLEOTIDE SEQUENCE</scope>
    <source>
        <strain evidence="3">AVDCRST_MAG26</strain>
    </source>
</reference>
<evidence type="ECO:0000256" key="1">
    <source>
        <dbReference type="SAM" id="Phobius"/>
    </source>
</evidence>
<dbReference type="InterPro" id="IPR029016">
    <property type="entry name" value="GAF-like_dom_sf"/>
</dbReference>
<dbReference type="PANTHER" id="PTHR34301">
    <property type="entry name" value="DNA-BINDING PROTEIN-RELATED"/>
    <property type="match status" value="1"/>
</dbReference>
<dbReference type="InterPro" id="IPR049945">
    <property type="entry name" value="AAA_22"/>
</dbReference>
<proteinExistence type="predicted"/>
<evidence type="ECO:0000259" key="2">
    <source>
        <dbReference type="SMART" id="SM00065"/>
    </source>
</evidence>
<dbReference type="Gene3D" id="3.40.50.300">
    <property type="entry name" value="P-loop containing nucleotide triphosphate hydrolases"/>
    <property type="match status" value="1"/>
</dbReference>